<evidence type="ECO:0000256" key="3">
    <source>
        <dbReference type="ARBA" id="ARBA00022692"/>
    </source>
</evidence>
<feature type="compositionally biased region" description="Gly residues" evidence="6">
    <location>
        <begin position="220"/>
        <end position="230"/>
    </location>
</feature>
<feature type="transmembrane region" description="Helical" evidence="7">
    <location>
        <begin position="12"/>
        <end position="30"/>
    </location>
</feature>
<keyword evidence="4 7" id="KW-1133">Transmembrane helix</keyword>
<evidence type="ECO:0000256" key="7">
    <source>
        <dbReference type="SAM" id="Phobius"/>
    </source>
</evidence>
<reference evidence="9" key="2">
    <citation type="journal article" date="2023" name="IMA Fungus">
        <title>Comparative genomic study of the Penicillium genus elucidates a diverse pangenome and 15 lateral gene transfer events.</title>
        <authorList>
            <person name="Petersen C."/>
            <person name="Sorensen T."/>
            <person name="Nielsen M.R."/>
            <person name="Sondergaard T.E."/>
            <person name="Sorensen J.L."/>
            <person name="Fitzpatrick D.A."/>
            <person name="Frisvad J.C."/>
            <person name="Nielsen K.L."/>
        </authorList>
    </citation>
    <scope>NUCLEOTIDE SEQUENCE</scope>
    <source>
        <strain evidence="9">IBT 30069</strain>
    </source>
</reference>
<evidence type="ECO:0000256" key="6">
    <source>
        <dbReference type="SAM" id="MobiDB-lite"/>
    </source>
</evidence>
<evidence type="ECO:0000256" key="1">
    <source>
        <dbReference type="ARBA" id="ARBA00004651"/>
    </source>
</evidence>
<organism evidence="9 10">
    <name type="scientific">Penicillium angulare</name>
    <dbReference type="NCBI Taxonomy" id="116970"/>
    <lineage>
        <taxon>Eukaryota</taxon>
        <taxon>Fungi</taxon>
        <taxon>Dikarya</taxon>
        <taxon>Ascomycota</taxon>
        <taxon>Pezizomycotina</taxon>
        <taxon>Eurotiomycetes</taxon>
        <taxon>Eurotiomycetidae</taxon>
        <taxon>Eurotiales</taxon>
        <taxon>Aspergillaceae</taxon>
        <taxon>Penicillium</taxon>
    </lineage>
</organism>
<comment type="subcellular location">
    <subcellularLocation>
        <location evidence="1">Cell membrane</location>
        <topology evidence="1">Multi-pass membrane protein</topology>
    </subcellularLocation>
</comment>
<feature type="transmembrane region" description="Helical" evidence="7">
    <location>
        <begin position="134"/>
        <end position="154"/>
    </location>
</feature>
<keyword evidence="5 7" id="KW-0472">Membrane</keyword>
<dbReference type="AlphaFoldDB" id="A0A9W9FAI6"/>
<feature type="transmembrane region" description="Helical" evidence="7">
    <location>
        <begin position="39"/>
        <end position="58"/>
    </location>
</feature>
<evidence type="ECO:0000256" key="2">
    <source>
        <dbReference type="ARBA" id="ARBA00022475"/>
    </source>
</evidence>
<keyword evidence="2" id="KW-1003">Cell membrane</keyword>
<protein>
    <submittedName>
        <fullName evidence="9">Mg2+ transporter MgtC family protein</fullName>
    </submittedName>
</protein>
<reference evidence="9" key="1">
    <citation type="submission" date="2022-11" db="EMBL/GenBank/DDBJ databases">
        <authorList>
            <person name="Petersen C."/>
        </authorList>
    </citation>
    <scope>NUCLEOTIDE SEQUENCE</scope>
    <source>
        <strain evidence="9">IBT 30069</strain>
    </source>
</reference>
<dbReference type="PANTHER" id="PTHR33778:SF1">
    <property type="entry name" value="MAGNESIUM TRANSPORTER YHID-RELATED"/>
    <property type="match status" value="1"/>
</dbReference>
<accession>A0A9W9FAI6</accession>
<sequence length="293" mass="30819">MVPFSSSTGQEWQQITLLLLAVALSSTIGIERQLRQKAAGLRTNTLVGTGSALFTLVSKYGFSDILSEQRIMLDPSRVTAQIVSGIGFIGGGIIFKQASEVRGLTTAAAVWLTSAVGTACGAGLPILASVATGLYFVTVVLFPVLWMLGRVLVLRVRGDGRVERRVGVMVRYRCSVSMGLEPIFEKVLEGAESVKVRRIDEVFVEGKKSSPFHGPVQGVNGNGNGNGGAGSPNTPQSASGREDVSALAISGGRTFDVHLLVSGHKSPNEVVSLLSRLQSVIAVAIDDGPIDEV</sequence>
<comment type="caution">
    <text evidence="9">The sequence shown here is derived from an EMBL/GenBank/DDBJ whole genome shotgun (WGS) entry which is preliminary data.</text>
</comment>
<dbReference type="PANTHER" id="PTHR33778">
    <property type="entry name" value="PROTEIN MGTC"/>
    <property type="match status" value="1"/>
</dbReference>
<name>A0A9W9FAI6_9EURO</name>
<proteinExistence type="predicted"/>
<gene>
    <name evidence="9" type="ORF">N7456_007387</name>
</gene>
<dbReference type="InterPro" id="IPR003416">
    <property type="entry name" value="MgtC/SapB/SrpB/YhiD_fam"/>
</dbReference>
<evidence type="ECO:0000256" key="5">
    <source>
        <dbReference type="ARBA" id="ARBA00023136"/>
    </source>
</evidence>
<feature type="transmembrane region" description="Helical" evidence="7">
    <location>
        <begin position="107"/>
        <end position="128"/>
    </location>
</feature>
<dbReference type="GO" id="GO:0005886">
    <property type="term" value="C:plasma membrane"/>
    <property type="evidence" value="ECO:0007669"/>
    <property type="project" value="UniProtKB-SubCell"/>
</dbReference>
<evidence type="ECO:0000259" key="8">
    <source>
        <dbReference type="Pfam" id="PF02308"/>
    </source>
</evidence>
<evidence type="ECO:0000313" key="9">
    <source>
        <dbReference type="EMBL" id="KAJ5096666.1"/>
    </source>
</evidence>
<dbReference type="EMBL" id="JAPQKH010000005">
    <property type="protein sequence ID" value="KAJ5096666.1"/>
    <property type="molecule type" value="Genomic_DNA"/>
</dbReference>
<dbReference type="InterPro" id="IPR049177">
    <property type="entry name" value="MgtC_SapB_SrpB_YhiD_N"/>
</dbReference>
<feature type="region of interest" description="Disordered" evidence="6">
    <location>
        <begin position="210"/>
        <end position="243"/>
    </location>
</feature>
<feature type="domain" description="MgtC/SapB/SrpB/YhiD N-terminal" evidence="8">
    <location>
        <begin position="18"/>
        <end position="144"/>
    </location>
</feature>
<evidence type="ECO:0000313" key="10">
    <source>
        <dbReference type="Proteomes" id="UP001149165"/>
    </source>
</evidence>
<dbReference type="Pfam" id="PF02308">
    <property type="entry name" value="MgtC"/>
    <property type="match status" value="1"/>
</dbReference>
<keyword evidence="3 7" id="KW-0812">Transmembrane</keyword>
<dbReference type="OrthoDB" id="10052237at2759"/>
<feature type="transmembrane region" description="Helical" evidence="7">
    <location>
        <begin position="78"/>
        <end position="95"/>
    </location>
</feature>
<keyword evidence="10" id="KW-1185">Reference proteome</keyword>
<dbReference type="Proteomes" id="UP001149165">
    <property type="component" value="Unassembled WGS sequence"/>
</dbReference>
<evidence type="ECO:0000256" key="4">
    <source>
        <dbReference type="ARBA" id="ARBA00022989"/>
    </source>
</evidence>
<dbReference type="PRINTS" id="PR01837">
    <property type="entry name" value="MGTCSAPBPROT"/>
</dbReference>